<protein>
    <submittedName>
        <fullName evidence="2">Uncharacterized protein</fullName>
    </submittedName>
</protein>
<sequence length="94" mass="9959">MSEEIKPNVEQASTEDAKLTAEEIASGEAKAPSVDMDKDYQAAQQLSVGKGAKASQDATAPEYQMAESEEKKTEAKSTGDPADYKAMADEIGSK</sequence>
<dbReference type="AlphaFoldDB" id="A0A9E3HD82"/>
<feature type="compositionally biased region" description="Basic and acidic residues" evidence="1">
    <location>
        <begin position="68"/>
        <end position="94"/>
    </location>
</feature>
<comment type="caution">
    <text evidence="2">The sequence shown here is derived from an EMBL/GenBank/DDBJ whole genome shotgun (WGS) entry which is preliminary data.</text>
</comment>
<dbReference type="EMBL" id="JAHHHW010000167">
    <property type="protein sequence ID" value="MBW4435408.1"/>
    <property type="molecule type" value="Genomic_DNA"/>
</dbReference>
<accession>A0A9E3HD82</accession>
<reference evidence="2" key="2">
    <citation type="journal article" date="2022" name="Microbiol. Resour. Announc.">
        <title>Metagenome Sequencing to Explore Phylogenomics of Terrestrial Cyanobacteria.</title>
        <authorList>
            <person name="Ward R.D."/>
            <person name="Stajich J.E."/>
            <person name="Johansen J.R."/>
            <person name="Huntemann M."/>
            <person name="Clum A."/>
            <person name="Foster B."/>
            <person name="Foster B."/>
            <person name="Roux S."/>
            <person name="Palaniappan K."/>
            <person name="Varghese N."/>
            <person name="Mukherjee S."/>
            <person name="Reddy T.B.K."/>
            <person name="Daum C."/>
            <person name="Copeland A."/>
            <person name="Chen I.A."/>
            <person name="Ivanova N.N."/>
            <person name="Kyrpides N.C."/>
            <person name="Shapiro N."/>
            <person name="Eloe-Fadrosh E.A."/>
            <person name="Pietrasiak N."/>
        </authorList>
    </citation>
    <scope>NUCLEOTIDE SEQUENCE</scope>
    <source>
        <strain evidence="2">HA4357-MV3</strain>
    </source>
</reference>
<evidence type="ECO:0000313" key="3">
    <source>
        <dbReference type="Proteomes" id="UP000813215"/>
    </source>
</evidence>
<name>A0A9E3HD82_9NOST</name>
<proteinExistence type="predicted"/>
<evidence type="ECO:0000256" key="1">
    <source>
        <dbReference type="SAM" id="MobiDB-lite"/>
    </source>
</evidence>
<feature type="region of interest" description="Disordered" evidence="1">
    <location>
        <begin position="1"/>
        <end position="94"/>
    </location>
</feature>
<dbReference type="Proteomes" id="UP000813215">
    <property type="component" value="Unassembled WGS sequence"/>
</dbReference>
<evidence type="ECO:0000313" key="2">
    <source>
        <dbReference type="EMBL" id="MBW4435408.1"/>
    </source>
</evidence>
<reference evidence="2" key="1">
    <citation type="submission" date="2021-05" db="EMBL/GenBank/DDBJ databases">
        <authorList>
            <person name="Pietrasiak N."/>
            <person name="Ward R."/>
            <person name="Stajich J.E."/>
            <person name="Kurbessoian T."/>
        </authorList>
    </citation>
    <scope>NUCLEOTIDE SEQUENCE</scope>
    <source>
        <strain evidence="2">HA4357-MV3</strain>
    </source>
</reference>
<organism evidence="2 3">
    <name type="scientific">Pelatocladus maniniholoensis HA4357-MV3</name>
    <dbReference type="NCBI Taxonomy" id="1117104"/>
    <lineage>
        <taxon>Bacteria</taxon>
        <taxon>Bacillati</taxon>
        <taxon>Cyanobacteriota</taxon>
        <taxon>Cyanophyceae</taxon>
        <taxon>Nostocales</taxon>
        <taxon>Nostocaceae</taxon>
        <taxon>Pelatocladus</taxon>
    </lineage>
</organism>
<gene>
    <name evidence="2" type="ORF">KME28_27805</name>
</gene>